<dbReference type="PANTHER" id="PTHR30589:SF0">
    <property type="entry name" value="PHOSPHATIDYLGLYCEROL--PROLIPOPROTEIN DIACYLGLYCERYL TRANSFERASE"/>
    <property type="match status" value="1"/>
</dbReference>
<comment type="function">
    <text evidence="7">Catalyzes the transfer of the diacylglyceryl group from phosphatidylglycerol to the sulfhydryl group of the N-terminal cysteine of a prolipoprotein, the first step in the formation of mature lipoproteins.</text>
</comment>
<protein>
    <recommendedName>
        <fullName evidence="7">Phosphatidylglycerol--prolipoprotein diacylglyceryl transferase</fullName>
        <ecNumber evidence="7">2.5.1.145</ecNumber>
    </recommendedName>
</protein>
<dbReference type="UniPathway" id="UPA00664"/>
<keyword evidence="8" id="KW-0449">Lipoprotein</keyword>
<dbReference type="AlphaFoldDB" id="A0A7G9GCN8"/>
<proteinExistence type="inferred from homology"/>
<feature type="transmembrane region" description="Helical" evidence="7">
    <location>
        <begin position="228"/>
        <end position="250"/>
    </location>
</feature>
<sequence>MRGFVWMGRFIPMYGVMILIGIFAAAGVAWMLVKHFKYDPNHLLLLIAYGFLGGMVGAKLLFLLISWNQIEWSSILDPEYLKLLMSGGFVFYGGLIGGLGAVFLAGRLHKIHVLPYLEAAIPCLPIAHAFGRIGCHFASCCYGFPYNGPFHVIYHQSPYVPTYAPLETPLFPVQMLEALINFGIAAVLIRRTWKKGLDLLNVYIYLMLYGISRFLLEFLRYDDAERGGLLWFSTSQWISMIMILVSAFLMTRSMVKQKEKGQ</sequence>
<evidence type="ECO:0000256" key="6">
    <source>
        <dbReference type="ARBA" id="ARBA00023136"/>
    </source>
</evidence>
<feature type="binding site" evidence="7">
    <location>
        <position position="132"/>
    </location>
    <ligand>
        <name>a 1,2-diacyl-sn-glycero-3-phospho-(1'-sn-glycerol)</name>
        <dbReference type="ChEBI" id="CHEBI:64716"/>
    </ligand>
</feature>
<evidence type="ECO:0000256" key="3">
    <source>
        <dbReference type="ARBA" id="ARBA00022679"/>
    </source>
</evidence>
<keyword evidence="4 7" id="KW-0812">Transmembrane</keyword>
<organism evidence="8 9">
    <name type="scientific">Wansuia hejianensis</name>
    <dbReference type="NCBI Taxonomy" id="2763667"/>
    <lineage>
        <taxon>Bacteria</taxon>
        <taxon>Bacillati</taxon>
        <taxon>Bacillota</taxon>
        <taxon>Clostridia</taxon>
        <taxon>Lachnospirales</taxon>
        <taxon>Lachnospiraceae</taxon>
        <taxon>Wansuia</taxon>
    </lineage>
</organism>
<dbReference type="RefSeq" id="WP_249328803.1">
    <property type="nucleotide sequence ID" value="NZ_CP060635.1"/>
</dbReference>
<dbReference type="Pfam" id="PF01790">
    <property type="entry name" value="LGT"/>
    <property type="match status" value="1"/>
</dbReference>
<dbReference type="InterPro" id="IPR001640">
    <property type="entry name" value="Lgt"/>
</dbReference>
<keyword evidence="3 7" id="KW-0808">Transferase</keyword>
<dbReference type="GO" id="GO:0005886">
    <property type="term" value="C:plasma membrane"/>
    <property type="evidence" value="ECO:0007669"/>
    <property type="project" value="UniProtKB-SubCell"/>
</dbReference>
<evidence type="ECO:0000256" key="4">
    <source>
        <dbReference type="ARBA" id="ARBA00022692"/>
    </source>
</evidence>
<dbReference type="GO" id="GO:0008961">
    <property type="term" value="F:phosphatidylglycerol-prolipoprotein diacylglyceryl transferase activity"/>
    <property type="evidence" value="ECO:0007669"/>
    <property type="project" value="UniProtKB-UniRule"/>
</dbReference>
<comment type="catalytic activity">
    <reaction evidence="7">
        <text>L-cysteinyl-[prolipoprotein] + a 1,2-diacyl-sn-glycero-3-phospho-(1'-sn-glycerol) = an S-1,2-diacyl-sn-glyceryl-L-cysteinyl-[prolipoprotein] + sn-glycerol 1-phosphate + H(+)</text>
        <dbReference type="Rhea" id="RHEA:56712"/>
        <dbReference type="Rhea" id="RHEA-COMP:14679"/>
        <dbReference type="Rhea" id="RHEA-COMP:14680"/>
        <dbReference type="ChEBI" id="CHEBI:15378"/>
        <dbReference type="ChEBI" id="CHEBI:29950"/>
        <dbReference type="ChEBI" id="CHEBI:57685"/>
        <dbReference type="ChEBI" id="CHEBI:64716"/>
        <dbReference type="ChEBI" id="CHEBI:140658"/>
        <dbReference type="EC" id="2.5.1.145"/>
    </reaction>
</comment>
<evidence type="ECO:0000313" key="8">
    <source>
        <dbReference type="EMBL" id="QNM08570.1"/>
    </source>
</evidence>
<name>A0A7G9GCN8_9FIRM</name>
<dbReference type="Proteomes" id="UP000515860">
    <property type="component" value="Chromosome"/>
</dbReference>
<dbReference type="HAMAP" id="MF_01147">
    <property type="entry name" value="Lgt"/>
    <property type="match status" value="1"/>
</dbReference>
<comment type="subcellular location">
    <subcellularLocation>
        <location evidence="7">Cell membrane</location>
        <topology evidence="7">Multi-pass membrane protein</topology>
    </subcellularLocation>
</comment>
<feature type="transmembrane region" description="Helical" evidence="7">
    <location>
        <begin position="45"/>
        <end position="67"/>
    </location>
</feature>
<dbReference type="PANTHER" id="PTHR30589">
    <property type="entry name" value="PROLIPOPROTEIN DIACYLGLYCERYL TRANSFERASE"/>
    <property type="match status" value="1"/>
</dbReference>
<comment type="similarity">
    <text evidence="1 7">Belongs to the Lgt family.</text>
</comment>
<comment type="pathway">
    <text evidence="7">Protein modification; lipoprotein biosynthesis (diacylglyceryl transfer).</text>
</comment>
<accession>A0A7G9GCN8</accession>
<dbReference type="KEGG" id="whj:H9Q79_17200"/>
<keyword evidence="5 7" id="KW-1133">Transmembrane helix</keyword>
<dbReference type="EC" id="2.5.1.145" evidence="7"/>
<gene>
    <name evidence="7" type="primary">lgt</name>
    <name evidence="8" type="ORF">H9Q79_17200</name>
</gene>
<reference evidence="8 9" key="1">
    <citation type="submission" date="2020-08" db="EMBL/GenBank/DDBJ databases">
        <authorList>
            <person name="Liu C."/>
            <person name="Sun Q."/>
        </authorList>
    </citation>
    <scope>NUCLEOTIDE SEQUENCE [LARGE SCALE GENOMIC DNA]</scope>
    <source>
        <strain evidence="8 9">NSJ-29</strain>
    </source>
</reference>
<evidence type="ECO:0000256" key="5">
    <source>
        <dbReference type="ARBA" id="ARBA00022989"/>
    </source>
</evidence>
<evidence type="ECO:0000256" key="1">
    <source>
        <dbReference type="ARBA" id="ARBA00007150"/>
    </source>
</evidence>
<dbReference type="GO" id="GO:0042158">
    <property type="term" value="P:lipoprotein biosynthetic process"/>
    <property type="evidence" value="ECO:0007669"/>
    <property type="project" value="UniProtKB-UniRule"/>
</dbReference>
<keyword evidence="2 7" id="KW-1003">Cell membrane</keyword>
<evidence type="ECO:0000313" key="9">
    <source>
        <dbReference type="Proteomes" id="UP000515860"/>
    </source>
</evidence>
<feature type="transmembrane region" description="Helical" evidence="7">
    <location>
        <begin position="199"/>
        <end position="216"/>
    </location>
</feature>
<feature type="transmembrane region" description="Helical" evidence="7">
    <location>
        <begin position="12"/>
        <end position="33"/>
    </location>
</feature>
<keyword evidence="9" id="KW-1185">Reference proteome</keyword>
<dbReference type="EMBL" id="CP060635">
    <property type="protein sequence ID" value="QNM08570.1"/>
    <property type="molecule type" value="Genomic_DNA"/>
</dbReference>
<keyword evidence="6 7" id="KW-0472">Membrane</keyword>
<evidence type="ECO:0000256" key="2">
    <source>
        <dbReference type="ARBA" id="ARBA00022475"/>
    </source>
</evidence>
<evidence type="ECO:0000256" key="7">
    <source>
        <dbReference type="HAMAP-Rule" id="MF_01147"/>
    </source>
</evidence>
<feature type="transmembrane region" description="Helical" evidence="7">
    <location>
        <begin position="87"/>
        <end position="106"/>
    </location>
</feature>